<accession>A0A5D6VGB6</accession>
<evidence type="ECO:0000313" key="1">
    <source>
        <dbReference type="EMBL" id="TYZ14420.1"/>
    </source>
</evidence>
<proteinExistence type="predicted"/>
<dbReference type="RefSeq" id="WP_187631948.1">
    <property type="nucleotide sequence ID" value="NZ_VTHL01000001.1"/>
</dbReference>
<dbReference type="Proteomes" id="UP000322791">
    <property type="component" value="Unassembled WGS sequence"/>
</dbReference>
<dbReference type="AlphaFoldDB" id="A0A5D6VGB6"/>
<protein>
    <submittedName>
        <fullName evidence="1">Uncharacterized protein</fullName>
    </submittedName>
</protein>
<gene>
    <name evidence="1" type="ORF">FY528_01435</name>
</gene>
<name>A0A5D6VGB6_9BACT</name>
<reference evidence="1 2" key="1">
    <citation type="submission" date="2019-08" db="EMBL/GenBank/DDBJ databases">
        <authorList>
            <person name="Seo M.-J."/>
        </authorList>
    </citation>
    <scope>NUCLEOTIDE SEQUENCE [LARGE SCALE GENOMIC DNA]</scope>
    <source>
        <strain evidence="1 2">KIGAM108</strain>
    </source>
</reference>
<dbReference type="EMBL" id="VTHL01000001">
    <property type="protein sequence ID" value="TYZ14420.1"/>
    <property type="molecule type" value="Genomic_DNA"/>
</dbReference>
<sequence length="116" mass="13168">MARPNTRQQARMQTLLRNGFHGDAGTPATTLRCHIREAYQLFGATLISENLEIRISIQLDLLDAEGKLIQSVIRDESVFRRLNDVKHKPLEQLYQLTLDAAAFNGLKLLLVQTQPE</sequence>
<evidence type="ECO:0000313" key="2">
    <source>
        <dbReference type="Proteomes" id="UP000322791"/>
    </source>
</evidence>
<comment type="caution">
    <text evidence="1">The sequence shown here is derived from an EMBL/GenBank/DDBJ whole genome shotgun (WGS) entry which is preliminary data.</text>
</comment>
<keyword evidence="2" id="KW-1185">Reference proteome</keyword>
<organism evidence="1 2">
    <name type="scientific">Hymenobacter lutimineralis</name>
    <dbReference type="NCBI Taxonomy" id="2606448"/>
    <lineage>
        <taxon>Bacteria</taxon>
        <taxon>Pseudomonadati</taxon>
        <taxon>Bacteroidota</taxon>
        <taxon>Cytophagia</taxon>
        <taxon>Cytophagales</taxon>
        <taxon>Hymenobacteraceae</taxon>
        <taxon>Hymenobacter</taxon>
    </lineage>
</organism>